<dbReference type="Gene3D" id="3.30.310.50">
    <property type="entry name" value="Alpha-D-phosphohexomutase, C-terminal domain"/>
    <property type="match status" value="1"/>
</dbReference>
<keyword evidence="6" id="KW-0539">Nucleus</keyword>
<keyword evidence="4" id="KW-0963">Cytoplasm</keyword>
<dbReference type="InterPro" id="IPR015419">
    <property type="entry name" value="CTAG/Pcc1"/>
</dbReference>
<dbReference type="AlphaFoldDB" id="A0A671DT67"/>
<evidence type="ECO:0000313" key="12">
    <source>
        <dbReference type="Proteomes" id="UP000472240"/>
    </source>
</evidence>
<sequence>MQAPDQGPDDAAGGDEGHGTPGDAGGPDGPAGHEGPGRGDEGEAGAAACEAPQAAQALQAPIPGGNTVQGPGDQAASERSGDSFAVPFPSSVAAEVARRSLASRVQFQDGAVRKELIVSGNMLKIRLTAEDPAQLQISVNSCLEQLSLLVRTVQSFVPPFFAKEVS</sequence>
<feature type="compositionally biased region" description="Low complexity" evidence="10">
    <location>
        <begin position="44"/>
        <end position="65"/>
    </location>
</feature>
<name>A0A671DT67_RHIFE</name>
<comment type="similarity">
    <text evidence="3">Belongs to the CTAG/PCC1 family.</text>
</comment>
<comment type="subunit">
    <text evidence="8">Component of the EKC/KEOPS complex composed of at least GON7, TP53RK, TPRKB, OSGEP and LAGE3; the whole complex dimerizes.</text>
</comment>
<dbReference type="Proteomes" id="UP000472240">
    <property type="component" value="Chromosome 1"/>
</dbReference>
<reference evidence="12" key="3">
    <citation type="submission" date="2018-12" db="EMBL/GenBank/DDBJ databases">
        <title>G10K-VGP greater horseshoe bat female genome, primary haplotype.</title>
        <authorList>
            <person name="Teeling E."/>
            <person name="Myers G."/>
            <person name="Vernes S."/>
            <person name="Pippel M."/>
            <person name="Winkler S."/>
            <person name="Fedrigo O."/>
            <person name="Rhie A."/>
            <person name="Koren S."/>
            <person name="Phillippy A."/>
            <person name="Lewin H."/>
            <person name="Damas J."/>
            <person name="Howe K."/>
            <person name="Mountcastle J."/>
            <person name="Jarvis E.D."/>
        </authorList>
    </citation>
    <scope>NUCLEOTIDE SEQUENCE [LARGE SCALE GENOMIC DNA]</scope>
</reference>
<reference evidence="11 12" key="1">
    <citation type="journal article" date="2015" name="Annu Rev Anim Biosci">
        <title>The Genome 10K Project: a way forward.</title>
        <authorList>
            <person name="Koepfli K.P."/>
            <person name="Paten B."/>
            <person name="O'Brien S.J."/>
            <person name="Koepfli K.P."/>
            <person name="Paten B."/>
            <person name="Antunes A."/>
            <person name="Belov K."/>
            <person name="Bustamante C."/>
            <person name="Castoe T.A."/>
            <person name="Clawson H."/>
            <person name="Crawford A.J."/>
            <person name="Diekhans M."/>
            <person name="Distel D."/>
            <person name="Durbin R."/>
            <person name="Earl D."/>
            <person name="Fujita M.K."/>
            <person name="Gamble T."/>
            <person name="Georges A."/>
            <person name="Gemmell N."/>
            <person name="Gilbert M.T."/>
            <person name="Graves J.M."/>
            <person name="Green R.E."/>
            <person name="Hickey G."/>
            <person name="Jarvis E.D."/>
            <person name="Johnson W."/>
            <person name="Komissarov A."/>
            <person name="Korf I."/>
            <person name="Kuhn R."/>
            <person name="Larkin D.M."/>
            <person name="Lewin H."/>
            <person name="Lopez J.V."/>
            <person name="Ma J."/>
            <person name="Marques-Bonet T."/>
            <person name="Miller W."/>
            <person name="Murphy R."/>
            <person name="Pevzner P."/>
            <person name="Shapiro B."/>
            <person name="Steiner C."/>
            <person name="Tamazian G."/>
            <person name="Venkatesh B."/>
            <person name="Wang J."/>
            <person name="Wayne R."/>
            <person name="Wiley E."/>
            <person name="Yang H."/>
            <person name="Zhang G."/>
            <person name="Haussler D."/>
            <person name="Ryder O."/>
            <person name="O'Brien S.J."/>
        </authorList>
    </citation>
    <scope>NUCLEOTIDE SEQUENCE</scope>
</reference>
<protein>
    <recommendedName>
        <fullName evidence="9">L antigen family member 3</fullName>
    </recommendedName>
</protein>
<keyword evidence="12" id="KW-1185">Reference proteome</keyword>
<evidence type="ECO:0000256" key="6">
    <source>
        <dbReference type="ARBA" id="ARBA00023242"/>
    </source>
</evidence>
<evidence type="ECO:0000256" key="5">
    <source>
        <dbReference type="ARBA" id="ARBA00022694"/>
    </source>
</evidence>
<dbReference type="FunFam" id="3.30.310.50:FF:000005">
    <property type="entry name" value="L antigen family member 3"/>
    <property type="match status" value="1"/>
</dbReference>
<feature type="compositionally biased region" description="Low complexity" evidence="10">
    <location>
        <begin position="1"/>
        <end position="11"/>
    </location>
</feature>
<dbReference type="PANTHER" id="PTHR31283">
    <property type="entry name" value="EKC/KEOPS COMPLEX SUBUNIT PCC1 FAMILY MEMBER"/>
    <property type="match status" value="1"/>
</dbReference>
<reference evidence="11" key="4">
    <citation type="submission" date="2025-08" db="UniProtKB">
        <authorList>
            <consortium name="Ensembl"/>
        </authorList>
    </citation>
    <scope>IDENTIFICATION</scope>
</reference>
<dbReference type="GeneTree" id="ENSGT00410000025802"/>
<accession>A0A671DT67</accession>
<reference evidence="11 12" key="2">
    <citation type="journal article" date="2018" name="Annu Rev Anim Biosci">
        <title>Bat Biology, Genomes, and the Bat1K Project: To Generate Chromosome-Level Genomes for All Living Bat Species.</title>
        <authorList>
            <person name="Teeling E.C."/>
            <person name="Vernes S.C."/>
            <person name="Davalos L.M."/>
            <person name="Ray D.A."/>
            <person name="Gilbert M.T.P."/>
            <person name="Myers E."/>
        </authorList>
    </citation>
    <scope>NUCLEOTIDE SEQUENCE</scope>
</reference>
<comment type="function">
    <text evidence="7">Component of the EKC/KEOPS complex that is required for the formation of a threonylcarbamoyl group on adenosine at position 37 (t(6)A37) in tRNAs that read codons beginning with adenine. The complex is probably involved in the transfer of the threonylcarbamoyl moiety of threonylcarbamoyl-AMP (TC-AMP) to the N6 group of A37. LAGE3 functions as a dimerization module for the complex.</text>
</comment>
<keyword evidence="5" id="KW-0819">tRNA processing</keyword>
<dbReference type="OMA" id="QRSIAFC"/>
<feature type="compositionally biased region" description="Gly residues" evidence="10">
    <location>
        <begin position="19"/>
        <end position="34"/>
    </location>
</feature>
<evidence type="ECO:0000256" key="1">
    <source>
        <dbReference type="ARBA" id="ARBA00004123"/>
    </source>
</evidence>
<evidence type="ECO:0000256" key="4">
    <source>
        <dbReference type="ARBA" id="ARBA00022490"/>
    </source>
</evidence>
<reference evidence="11" key="5">
    <citation type="submission" date="2025-09" db="UniProtKB">
        <authorList>
            <consortium name="Ensembl"/>
        </authorList>
    </citation>
    <scope>IDENTIFICATION</scope>
</reference>
<dbReference type="PANTHER" id="PTHR31283:SF4">
    <property type="entry name" value="CANCER_TESTIS ANTIGEN 1"/>
    <property type="match status" value="1"/>
</dbReference>
<evidence type="ECO:0000256" key="10">
    <source>
        <dbReference type="SAM" id="MobiDB-lite"/>
    </source>
</evidence>
<dbReference type="GO" id="GO:0008033">
    <property type="term" value="P:tRNA processing"/>
    <property type="evidence" value="ECO:0007669"/>
    <property type="project" value="UniProtKB-KW"/>
</dbReference>
<dbReference type="GO" id="GO:0005737">
    <property type="term" value="C:cytoplasm"/>
    <property type="evidence" value="ECO:0007669"/>
    <property type="project" value="UniProtKB-SubCell"/>
</dbReference>
<dbReference type="Pfam" id="PF09341">
    <property type="entry name" value="Pcc1"/>
    <property type="match status" value="1"/>
</dbReference>
<dbReference type="GO" id="GO:0070525">
    <property type="term" value="P:tRNA threonylcarbamoyladenosine metabolic process"/>
    <property type="evidence" value="ECO:0007669"/>
    <property type="project" value="TreeGrafter"/>
</dbReference>
<proteinExistence type="inferred from homology"/>
<evidence type="ECO:0000313" key="11">
    <source>
        <dbReference type="Ensembl" id="ENSRFEP00010004075.1"/>
    </source>
</evidence>
<evidence type="ECO:0000256" key="2">
    <source>
        <dbReference type="ARBA" id="ARBA00004496"/>
    </source>
</evidence>
<dbReference type="GO" id="GO:0005634">
    <property type="term" value="C:nucleus"/>
    <property type="evidence" value="ECO:0007669"/>
    <property type="project" value="UniProtKB-SubCell"/>
</dbReference>
<evidence type="ECO:0000256" key="3">
    <source>
        <dbReference type="ARBA" id="ARBA00007073"/>
    </source>
</evidence>
<evidence type="ECO:0000256" key="8">
    <source>
        <dbReference type="ARBA" id="ARBA00062157"/>
    </source>
</evidence>
<evidence type="ECO:0000256" key="7">
    <source>
        <dbReference type="ARBA" id="ARBA00053047"/>
    </source>
</evidence>
<feature type="region of interest" description="Disordered" evidence="10">
    <location>
        <begin position="1"/>
        <end position="84"/>
    </location>
</feature>
<evidence type="ECO:0000256" key="9">
    <source>
        <dbReference type="ARBA" id="ARBA00076355"/>
    </source>
</evidence>
<organism evidence="11 12">
    <name type="scientific">Rhinolophus ferrumequinum</name>
    <name type="common">Greater horseshoe bat</name>
    <dbReference type="NCBI Taxonomy" id="59479"/>
    <lineage>
        <taxon>Eukaryota</taxon>
        <taxon>Metazoa</taxon>
        <taxon>Chordata</taxon>
        <taxon>Craniata</taxon>
        <taxon>Vertebrata</taxon>
        <taxon>Euteleostomi</taxon>
        <taxon>Mammalia</taxon>
        <taxon>Eutheria</taxon>
        <taxon>Laurasiatheria</taxon>
        <taxon>Chiroptera</taxon>
        <taxon>Yinpterochiroptera</taxon>
        <taxon>Rhinolophoidea</taxon>
        <taxon>Rhinolophidae</taxon>
        <taxon>Rhinolophinae</taxon>
        <taxon>Rhinolophus</taxon>
    </lineage>
</organism>
<dbReference type="InParanoid" id="A0A671DT67"/>
<dbReference type="Ensembl" id="ENSRFET00010004470.1">
    <property type="protein sequence ID" value="ENSRFEP00010004075.1"/>
    <property type="gene ID" value="ENSRFEG00010002860.1"/>
</dbReference>
<comment type="subcellular location">
    <subcellularLocation>
        <location evidence="2">Cytoplasm</location>
    </subcellularLocation>
    <subcellularLocation>
        <location evidence="1">Nucleus</location>
    </subcellularLocation>
</comment>